<evidence type="ECO:0000313" key="4">
    <source>
        <dbReference type="Proteomes" id="UP000799092"/>
    </source>
</evidence>
<feature type="transmembrane region" description="Helical" evidence="1">
    <location>
        <begin position="5"/>
        <end position="25"/>
    </location>
</feature>
<dbReference type="AlphaFoldDB" id="A0A6A8DDW6"/>
<keyword evidence="1" id="KW-0812">Transmembrane</keyword>
<dbReference type="GO" id="GO:0008237">
    <property type="term" value="F:metallopeptidase activity"/>
    <property type="evidence" value="ECO:0007669"/>
    <property type="project" value="UniProtKB-KW"/>
</dbReference>
<dbReference type="InterPro" id="IPR003675">
    <property type="entry name" value="Rce1/LyrA-like_dom"/>
</dbReference>
<feature type="transmembrane region" description="Helical" evidence="1">
    <location>
        <begin position="204"/>
        <end position="222"/>
    </location>
</feature>
<dbReference type="PROSITE" id="PS51257">
    <property type="entry name" value="PROKAR_LIPOPROTEIN"/>
    <property type="match status" value="1"/>
</dbReference>
<gene>
    <name evidence="3" type="ORF">GH741_14515</name>
</gene>
<feature type="domain" description="CAAX prenyl protease 2/Lysostaphin resistance protein A-like" evidence="2">
    <location>
        <begin position="114"/>
        <end position="212"/>
    </location>
</feature>
<dbReference type="GO" id="GO:0004175">
    <property type="term" value="F:endopeptidase activity"/>
    <property type="evidence" value="ECO:0007669"/>
    <property type="project" value="UniProtKB-ARBA"/>
</dbReference>
<feature type="transmembrane region" description="Helical" evidence="1">
    <location>
        <begin position="150"/>
        <end position="167"/>
    </location>
</feature>
<feature type="transmembrane region" description="Helical" evidence="1">
    <location>
        <begin position="111"/>
        <end position="129"/>
    </location>
</feature>
<dbReference type="GO" id="GO:0080120">
    <property type="term" value="P:CAAX-box protein maturation"/>
    <property type="evidence" value="ECO:0007669"/>
    <property type="project" value="UniProtKB-ARBA"/>
</dbReference>
<keyword evidence="3" id="KW-0645">Protease</keyword>
<keyword evidence="4" id="KW-1185">Reference proteome</keyword>
<comment type="caution">
    <text evidence="3">The sequence shown here is derived from an EMBL/GenBank/DDBJ whole genome shotgun (WGS) entry which is preliminary data.</text>
</comment>
<sequence>MREIVYVIILSVVACLTLYFLTQIVEVNYALQTILKVCFFVVIPIGYVYFVKKIKFTHYLNWKTLLHNPSKLSWIFAISTFTIILIAYFFLGSFVDFNSIASELREKSDITASNFIFIGLYITFGNSLLEELFFRGFIFKNLYHTNYKKTAYLFSSLLFALYHIAIFKTWFNIWLIILCTIALFAIGMLFNWLNANSKGFMNSWIIHIFADAAIIIVGFRMFDIF</sequence>
<keyword evidence="1" id="KW-0472">Membrane</keyword>
<feature type="transmembrane region" description="Helical" evidence="1">
    <location>
        <begin position="173"/>
        <end position="192"/>
    </location>
</feature>
<name>A0A6A8DDW6_9BACI</name>
<protein>
    <submittedName>
        <fullName evidence="3">CPBP family intramembrane metalloprotease</fullName>
    </submittedName>
</protein>
<proteinExistence type="predicted"/>
<feature type="transmembrane region" description="Helical" evidence="1">
    <location>
        <begin position="72"/>
        <end position="91"/>
    </location>
</feature>
<evidence type="ECO:0000259" key="2">
    <source>
        <dbReference type="Pfam" id="PF02517"/>
    </source>
</evidence>
<organism evidence="3 4">
    <name type="scientific">Aquibacillus halophilus</name>
    <dbReference type="NCBI Taxonomy" id="930132"/>
    <lineage>
        <taxon>Bacteria</taxon>
        <taxon>Bacillati</taxon>
        <taxon>Bacillota</taxon>
        <taxon>Bacilli</taxon>
        <taxon>Bacillales</taxon>
        <taxon>Bacillaceae</taxon>
        <taxon>Aquibacillus</taxon>
    </lineage>
</organism>
<dbReference type="GO" id="GO:0006508">
    <property type="term" value="P:proteolysis"/>
    <property type="evidence" value="ECO:0007669"/>
    <property type="project" value="UniProtKB-KW"/>
</dbReference>
<dbReference type="RefSeq" id="WP_153737481.1">
    <property type="nucleotide sequence ID" value="NZ_WJNG01000012.1"/>
</dbReference>
<accession>A0A6A8DDW6</accession>
<dbReference type="Proteomes" id="UP000799092">
    <property type="component" value="Unassembled WGS sequence"/>
</dbReference>
<keyword evidence="3" id="KW-0482">Metalloprotease</keyword>
<evidence type="ECO:0000313" key="3">
    <source>
        <dbReference type="EMBL" id="MRH43853.1"/>
    </source>
</evidence>
<reference evidence="3" key="1">
    <citation type="submission" date="2019-11" db="EMBL/GenBank/DDBJ databases">
        <authorList>
            <person name="Li J."/>
        </authorList>
    </citation>
    <scope>NUCLEOTIDE SEQUENCE</scope>
    <source>
        <strain evidence="3">B6B</strain>
    </source>
</reference>
<dbReference type="Pfam" id="PF02517">
    <property type="entry name" value="Rce1-like"/>
    <property type="match status" value="1"/>
</dbReference>
<keyword evidence="1" id="KW-1133">Transmembrane helix</keyword>
<dbReference type="EMBL" id="WJNG01000012">
    <property type="protein sequence ID" value="MRH43853.1"/>
    <property type="molecule type" value="Genomic_DNA"/>
</dbReference>
<evidence type="ECO:0000256" key="1">
    <source>
        <dbReference type="SAM" id="Phobius"/>
    </source>
</evidence>
<dbReference type="OrthoDB" id="449657at2"/>
<feature type="transmembrane region" description="Helical" evidence="1">
    <location>
        <begin position="31"/>
        <end position="51"/>
    </location>
</feature>
<keyword evidence="3" id="KW-0378">Hydrolase</keyword>